<evidence type="ECO:0000313" key="3">
    <source>
        <dbReference type="Proteomes" id="UP000315434"/>
    </source>
</evidence>
<dbReference type="Pfam" id="PF19305">
    <property type="entry name" value="MmgE_PrpD_C"/>
    <property type="match status" value="1"/>
</dbReference>
<dbReference type="GeneID" id="79865098"/>
<dbReference type="PANTHER" id="PTHR16943">
    <property type="entry name" value="2-METHYLCITRATE DEHYDRATASE-RELATED"/>
    <property type="match status" value="1"/>
</dbReference>
<dbReference type="EMBL" id="SGNY01000017">
    <property type="protein sequence ID" value="TRA94380.1"/>
    <property type="molecule type" value="Genomic_DNA"/>
</dbReference>
<gene>
    <name evidence="2" type="ORF">EXN68_27110</name>
</gene>
<dbReference type="GO" id="GO:0016829">
    <property type="term" value="F:lyase activity"/>
    <property type="evidence" value="ECO:0007669"/>
    <property type="project" value="InterPro"/>
</dbReference>
<dbReference type="AlphaFoldDB" id="A0A546X0T9"/>
<dbReference type="InterPro" id="IPR045336">
    <property type="entry name" value="MmgE_PrpD_N"/>
</dbReference>
<dbReference type="OrthoDB" id="9795089at2"/>
<dbReference type="SUPFAM" id="SSF103378">
    <property type="entry name" value="2-methylcitrate dehydratase PrpD"/>
    <property type="match status" value="1"/>
</dbReference>
<dbReference type="Gene3D" id="3.30.1330.120">
    <property type="entry name" value="2-methylcitrate dehydratase PrpD"/>
    <property type="match status" value="1"/>
</dbReference>
<accession>A0A546X0T9</accession>
<comment type="caution">
    <text evidence="2">The sequence shown here is derived from an EMBL/GenBank/DDBJ whole genome shotgun (WGS) entry which is preliminary data.</text>
</comment>
<dbReference type="KEGG" id="aro:B0909_24500"/>
<name>A0A546X0T9_RHIRH</name>
<reference evidence="2 3" key="1">
    <citation type="journal article" date="2019" name="Appl. Microbiol. Biotechnol.">
        <title>Differential efficiency of wild type rhizogenic strains for rol gene transformation of plants.</title>
        <authorList>
            <person name="Desmet S."/>
            <person name="De Keyser E."/>
            <person name="Van Vaerenbergh J."/>
            <person name="Baeyen S."/>
            <person name="Van Huylenbroeck J."/>
            <person name="Geelen D."/>
            <person name="Dhooghe E."/>
        </authorList>
    </citation>
    <scope>NUCLEOTIDE SEQUENCE [LARGE SCALE GENOMIC DNA]</scope>
    <source>
        <strain evidence="2 3">GBBC3284</strain>
    </source>
</reference>
<dbReference type="Proteomes" id="UP000315434">
    <property type="component" value="Unassembled WGS sequence"/>
</dbReference>
<dbReference type="PANTHER" id="PTHR16943:SF8">
    <property type="entry name" value="2-METHYLCITRATE DEHYDRATASE"/>
    <property type="match status" value="1"/>
</dbReference>
<protein>
    <submittedName>
        <fullName evidence="2">MmgE/PrpD family protein</fullName>
    </submittedName>
</protein>
<evidence type="ECO:0000256" key="1">
    <source>
        <dbReference type="ARBA" id="ARBA00006174"/>
    </source>
</evidence>
<dbReference type="InterPro" id="IPR005656">
    <property type="entry name" value="MmgE_PrpD"/>
</dbReference>
<comment type="similarity">
    <text evidence="1">Belongs to the PrpD family.</text>
</comment>
<sequence>MSITAELSDFIAHVREVPQSVSERAKIHVADTLACIYAGTASRPVEILVAVCAPGNDREGIPVPGLGCWSDPALAALLTGTCAHADDFDDTSEFSMNGHPSAPIVSALLPTAFETQASGRAFLRSYAVGIEIACKLGIAVGSAHTRQGWHTMSTLGTLAAAGAAANLRGLDARQTEHALAIACSFAGGILGNTGTMTKSLHCGRAAQAGFLAAKLAESDFTAGSGILEAPSGFLDAFTGGSAATLPALGNPWELVTPGLAVKLYPCCSCTHLAIDGALTIRALSGFDIKAIERINCFVRDECIRYLRFPKPRTGIEAKFSMNYTVATALLQGELTLNDFETNAIAHEDVSELLVKVAMFARSEDSDNPDIEVVFLDGKRLAERRRVPRGAPDDPAGWEEITRKLAGGISRARQSRVADFGKHVWAIRDLDKATRLSDIFSA</sequence>
<dbReference type="RefSeq" id="WP_077768166.1">
    <property type="nucleotide sequence ID" value="NZ_CAICSX020000003.1"/>
</dbReference>
<dbReference type="InterPro" id="IPR036148">
    <property type="entry name" value="MmgE/PrpD_sf"/>
</dbReference>
<organism evidence="2 3">
    <name type="scientific">Rhizobium rhizogenes</name>
    <name type="common">Agrobacterium rhizogenes</name>
    <dbReference type="NCBI Taxonomy" id="359"/>
    <lineage>
        <taxon>Bacteria</taxon>
        <taxon>Pseudomonadati</taxon>
        <taxon>Pseudomonadota</taxon>
        <taxon>Alphaproteobacteria</taxon>
        <taxon>Hyphomicrobiales</taxon>
        <taxon>Rhizobiaceae</taxon>
        <taxon>Rhizobium/Agrobacterium group</taxon>
        <taxon>Rhizobium</taxon>
    </lineage>
</organism>
<dbReference type="Pfam" id="PF03972">
    <property type="entry name" value="MmgE_PrpD_N"/>
    <property type="match status" value="1"/>
</dbReference>
<dbReference type="InterPro" id="IPR042188">
    <property type="entry name" value="MmgE/PrpD_sf_2"/>
</dbReference>
<dbReference type="Gene3D" id="1.10.4100.10">
    <property type="entry name" value="2-methylcitrate dehydratase PrpD"/>
    <property type="match status" value="1"/>
</dbReference>
<dbReference type="InterPro" id="IPR045337">
    <property type="entry name" value="MmgE_PrpD_C"/>
</dbReference>
<dbReference type="InterPro" id="IPR042183">
    <property type="entry name" value="MmgE/PrpD_sf_1"/>
</dbReference>
<evidence type="ECO:0000313" key="2">
    <source>
        <dbReference type="EMBL" id="TRA94380.1"/>
    </source>
</evidence>
<proteinExistence type="inferred from homology"/>